<dbReference type="PANTHER" id="PTHR30204">
    <property type="entry name" value="REDOX-CYCLING DRUG-SENSING TRANSCRIPTIONAL ACTIVATOR SOXR"/>
    <property type="match status" value="1"/>
</dbReference>
<keyword evidence="4" id="KW-1185">Reference proteome</keyword>
<evidence type="ECO:0000259" key="2">
    <source>
        <dbReference type="PROSITE" id="PS50937"/>
    </source>
</evidence>
<feature type="domain" description="HTH merR-type" evidence="2">
    <location>
        <begin position="1"/>
        <end position="70"/>
    </location>
</feature>
<dbReference type="PANTHER" id="PTHR30204:SF93">
    <property type="entry name" value="HTH MERR-TYPE DOMAIN-CONTAINING PROTEIN"/>
    <property type="match status" value="1"/>
</dbReference>
<keyword evidence="1" id="KW-0238">DNA-binding</keyword>
<sequence>MRIAELSRRTGVTSASIKHYVREGLLPAGERVGYNQTAYGDEHASRLHLIRALLDTGGLSVAATRSVLAAIDDPALPVSHVLSTAQEAVSRTDADPSTDAVERVRALVHDRGWTVCDDNPGIAQCAEVLDGFAGIDRDDLGDMLERYAEPVLEIARGDVAAVAAHRGDRDRMAETVAVGTALGDAMLAGLRRIAQEHVSRTWGPGADPQP</sequence>
<dbReference type="SUPFAM" id="SSF46955">
    <property type="entry name" value="Putative DNA-binding domain"/>
    <property type="match status" value="1"/>
</dbReference>
<dbReference type="EMBL" id="BAAAQT010000006">
    <property type="protein sequence ID" value="GAA2174282.1"/>
    <property type="molecule type" value="Genomic_DNA"/>
</dbReference>
<dbReference type="InterPro" id="IPR000551">
    <property type="entry name" value="MerR-type_HTH_dom"/>
</dbReference>
<evidence type="ECO:0000256" key="1">
    <source>
        <dbReference type="ARBA" id="ARBA00023125"/>
    </source>
</evidence>
<dbReference type="Gene3D" id="1.10.1660.10">
    <property type="match status" value="1"/>
</dbReference>
<dbReference type="SMART" id="SM00422">
    <property type="entry name" value="HTH_MERR"/>
    <property type="match status" value="1"/>
</dbReference>
<name>A0ABN3ASP8_9MICO</name>
<proteinExistence type="predicted"/>
<dbReference type="InterPro" id="IPR047057">
    <property type="entry name" value="MerR_fam"/>
</dbReference>
<organism evidence="3 4">
    <name type="scientific">Agrococcus versicolor</name>
    <dbReference type="NCBI Taxonomy" id="501482"/>
    <lineage>
        <taxon>Bacteria</taxon>
        <taxon>Bacillati</taxon>
        <taxon>Actinomycetota</taxon>
        <taxon>Actinomycetes</taxon>
        <taxon>Micrococcales</taxon>
        <taxon>Microbacteriaceae</taxon>
        <taxon>Agrococcus</taxon>
    </lineage>
</organism>
<comment type="caution">
    <text evidence="3">The sequence shown here is derived from an EMBL/GenBank/DDBJ whole genome shotgun (WGS) entry which is preliminary data.</text>
</comment>
<dbReference type="Proteomes" id="UP001501599">
    <property type="component" value="Unassembled WGS sequence"/>
</dbReference>
<evidence type="ECO:0000313" key="4">
    <source>
        <dbReference type="Proteomes" id="UP001501599"/>
    </source>
</evidence>
<dbReference type="RefSeq" id="WP_344343091.1">
    <property type="nucleotide sequence ID" value="NZ_BAAAQT010000006.1"/>
</dbReference>
<dbReference type="InterPro" id="IPR009061">
    <property type="entry name" value="DNA-bd_dom_put_sf"/>
</dbReference>
<reference evidence="3 4" key="1">
    <citation type="journal article" date="2019" name="Int. J. Syst. Evol. Microbiol.">
        <title>The Global Catalogue of Microorganisms (GCM) 10K type strain sequencing project: providing services to taxonomists for standard genome sequencing and annotation.</title>
        <authorList>
            <consortium name="The Broad Institute Genomics Platform"/>
            <consortium name="The Broad Institute Genome Sequencing Center for Infectious Disease"/>
            <person name="Wu L."/>
            <person name="Ma J."/>
        </authorList>
    </citation>
    <scope>NUCLEOTIDE SEQUENCE [LARGE SCALE GENOMIC DNA]</scope>
    <source>
        <strain evidence="3 4">JCM 16026</strain>
    </source>
</reference>
<dbReference type="Pfam" id="PF13411">
    <property type="entry name" value="MerR_1"/>
    <property type="match status" value="1"/>
</dbReference>
<protein>
    <submittedName>
        <fullName evidence="3">MerR family transcriptional regulator</fullName>
    </submittedName>
</protein>
<dbReference type="PROSITE" id="PS50937">
    <property type="entry name" value="HTH_MERR_2"/>
    <property type="match status" value="1"/>
</dbReference>
<gene>
    <name evidence="3" type="ORF">GCM10009846_19620</name>
</gene>
<dbReference type="PRINTS" id="PR00040">
    <property type="entry name" value="HTHMERR"/>
</dbReference>
<evidence type="ECO:0000313" key="3">
    <source>
        <dbReference type="EMBL" id="GAA2174282.1"/>
    </source>
</evidence>
<accession>A0ABN3ASP8</accession>